<dbReference type="OrthoDB" id="5322812at2"/>
<dbReference type="RefSeq" id="WP_104724004.1">
    <property type="nucleotide sequence ID" value="NZ_FZNE01000002.1"/>
</dbReference>
<gene>
    <name evidence="2" type="ORF">CQA62_01425</name>
</gene>
<evidence type="ECO:0000313" key="2">
    <source>
        <dbReference type="EMBL" id="RDU70101.1"/>
    </source>
</evidence>
<evidence type="ECO:0000313" key="3">
    <source>
        <dbReference type="Proteomes" id="UP000257067"/>
    </source>
</evidence>
<sequence length="401" mass="45673">MRIIFFVLLLVGWNEAISYSVTSANNRGDTNKGLIEYRGKLQPKVVANKSYGYTAKSDIPINIQPSLAPRKVVGNSQIATQIRPAPQMQSQGRAQSLPVQITPIPSHLSQSMASTQIPVQVIPPTQERAQNVQIPELKVKVYPPTIGNTTRKDNHELKVDVEQSRPITQEMMFYPQSRPKMKLPPRKSKKPLSPPPQPIYQEQYDDDESEPLFIRNRNGVMIGVGIGGMFNRVWIGGSGDNHRFYDNDFTWYFRLGYQYYFTPYLGLRSYVHLGDWSDRLSDNFWDAQQGRRTEIFATSNLNYSGYIEMLYDFVVLENHSFGIFGGFGVGVGSYEFGNDGTDVVSDYFVMPMISAGFAYTLYLNNRFELEVKAPLRQGILEGVYRAEFSTWMLGLSYTYVF</sequence>
<dbReference type="InterPro" id="IPR011250">
    <property type="entry name" value="OMP/PagP_B-barrel"/>
</dbReference>
<reference evidence="2 3" key="1">
    <citation type="submission" date="2018-04" db="EMBL/GenBank/DDBJ databases">
        <title>Novel Campyloabacter and Helicobacter Species and Strains.</title>
        <authorList>
            <person name="Mannion A.J."/>
            <person name="Shen Z."/>
            <person name="Fox J.G."/>
        </authorList>
    </citation>
    <scope>NUCLEOTIDE SEQUENCE [LARGE SCALE GENOMIC DNA]</scope>
    <source>
        <strain evidence="2 3">ATCC 700242</strain>
    </source>
</reference>
<proteinExistence type="predicted"/>
<name>A0A3D8IZX3_9HELI</name>
<evidence type="ECO:0000256" key="1">
    <source>
        <dbReference type="SAM" id="MobiDB-lite"/>
    </source>
</evidence>
<comment type="caution">
    <text evidence="2">The sequence shown here is derived from an EMBL/GenBank/DDBJ whole genome shotgun (WGS) entry which is preliminary data.</text>
</comment>
<accession>A0A3D8IZX3</accession>
<feature type="region of interest" description="Disordered" evidence="1">
    <location>
        <begin position="174"/>
        <end position="203"/>
    </location>
</feature>
<dbReference type="EMBL" id="NXLU01000001">
    <property type="protein sequence ID" value="RDU70101.1"/>
    <property type="molecule type" value="Genomic_DNA"/>
</dbReference>
<feature type="compositionally biased region" description="Basic residues" evidence="1">
    <location>
        <begin position="179"/>
        <end position="190"/>
    </location>
</feature>
<dbReference type="Pfam" id="PF01856">
    <property type="entry name" value="HP_OMP"/>
    <property type="match status" value="1"/>
</dbReference>
<keyword evidence="3" id="KW-1185">Reference proteome</keyword>
<dbReference type="SUPFAM" id="SSF56925">
    <property type="entry name" value="OMPA-like"/>
    <property type="match status" value="1"/>
</dbReference>
<organism evidence="2 3">
    <name type="scientific">Helicobacter cholecystus</name>
    <dbReference type="NCBI Taxonomy" id="45498"/>
    <lineage>
        <taxon>Bacteria</taxon>
        <taxon>Pseudomonadati</taxon>
        <taxon>Campylobacterota</taxon>
        <taxon>Epsilonproteobacteria</taxon>
        <taxon>Campylobacterales</taxon>
        <taxon>Helicobacteraceae</taxon>
        <taxon>Helicobacter</taxon>
    </lineage>
</organism>
<dbReference type="InterPro" id="IPR002718">
    <property type="entry name" value="OMP_Helicobacter"/>
</dbReference>
<dbReference type="Proteomes" id="UP000257067">
    <property type="component" value="Unassembled WGS sequence"/>
</dbReference>
<dbReference type="AlphaFoldDB" id="A0A3D8IZX3"/>
<protein>
    <submittedName>
        <fullName evidence="2">Outer membrane beta-barrel protein</fullName>
    </submittedName>
</protein>